<dbReference type="InterPro" id="IPR055170">
    <property type="entry name" value="GFO_IDH_MocA-like_dom"/>
</dbReference>
<dbReference type="GO" id="GO:0000166">
    <property type="term" value="F:nucleotide binding"/>
    <property type="evidence" value="ECO:0007669"/>
    <property type="project" value="InterPro"/>
</dbReference>
<accession>T0DU81</accession>
<dbReference type="AlphaFoldDB" id="T0DU81"/>
<evidence type="ECO:0000259" key="1">
    <source>
        <dbReference type="Pfam" id="PF01408"/>
    </source>
</evidence>
<dbReference type="Gene3D" id="3.40.50.720">
    <property type="entry name" value="NAD(P)-binding Rossmann-like Domain"/>
    <property type="match status" value="1"/>
</dbReference>
<organism evidence="3 4">
    <name type="scientific">Alicyclobacillus acidoterrestris (strain ATCC 49025 / DSM 3922 / CIP 106132 / NCIMB 13137 / GD3B)</name>
    <dbReference type="NCBI Taxonomy" id="1356854"/>
    <lineage>
        <taxon>Bacteria</taxon>
        <taxon>Bacillati</taxon>
        <taxon>Bacillota</taxon>
        <taxon>Bacilli</taxon>
        <taxon>Bacillales</taxon>
        <taxon>Alicyclobacillaceae</taxon>
        <taxon>Alicyclobacillus</taxon>
    </lineage>
</organism>
<gene>
    <name evidence="3" type="ORF">K1I37_17865</name>
</gene>
<evidence type="ECO:0000313" key="3">
    <source>
        <dbReference type="EMBL" id="UNO48504.1"/>
    </source>
</evidence>
<dbReference type="SUPFAM" id="SSF51735">
    <property type="entry name" value="NAD(P)-binding Rossmann-fold domains"/>
    <property type="match status" value="1"/>
</dbReference>
<dbReference type="InterPro" id="IPR051450">
    <property type="entry name" value="Gfo/Idh/MocA_Oxidoreductases"/>
</dbReference>
<dbReference type="SUPFAM" id="SSF55347">
    <property type="entry name" value="Glyceraldehyde-3-phosphate dehydrogenase-like, C-terminal domain"/>
    <property type="match status" value="1"/>
</dbReference>
<dbReference type="PANTHER" id="PTHR43377:SF1">
    <property type="entry name" value="BILIVERDIN REDUCTASE A"/>
    <property type="match status" value="1"/>
</dbReference>
<feature type="domain" description="GFO/IDH/MocA-like oxidoreductase" evidence="2">
    <location>
        <begin position="132"/>
        <end position="252"/>
    </location>
</feature>
<dbReference type="RefSeq" id="WP_021294859.1">
    <property type="nucleotide sequence ID" value="NZ_AURB01000019.1"/>
</dbReference>
<feature type="domain" description="Gfo/Idh/MocA-like oxidoreductase N-terminal" evidence="1">
    <location>
        <begin position="5"/>
        <end position="122"/>
    </location>
</feature>
<protein>
    <submittedName>
        <fullName evidence="3">Gfo/Idh/MocA family oxidoreductase</fullName>
    </submittedName>
</protein>
<proteinExistence type="predicted"/>
<dbReference type="eggNOG" id="COG0673">
    <property type="taxonomic scope" value="Bacteria"/>
</dbReference>
<dbReference type="STRING" id="1356854.N007_18770"/>
<dbReference type="OrthoDB" id="9800252at2"/>
<sequence length="343" mass="37952">MAKHKVLVVGCGSMSNTWLDYVEQRSDAEVVGLVDVYEETAIAMAERRGLDVPTFQDIEDALSATDANLVFDITIPDSHKQVVMTALHAGCHVFGEKPMGTSMADAADMVRVARASGKRYAVMQNRRYLRQIRAVRAAVNYGAIGRLGALYADFFIGAHFGGFRDAMDNPLILDMAIHTFDQARFISGAKPVSVYCQEFNPPGSWYQGNAAAICIFEMSDGTVFCYRGAWCTEGFPTSWESNWRITGSEGTILWDGRNDPTCEVALLDREPTGLHRETRTVEIPVAWSGREGHWGCLDEMFDALNEGRPAETECTDNIYSVAMVFGAIESARIGQKVYLRNLV</sequence>
<accession>A0A9E7CQT1</accession>
<dbReference type="InterPro" id="IPR036291">
    <property type="entry name" value="NAD(P)-bd_dom_sf"/>
</dbReference>
<keyword evidence="4" id="KW-1185">Reference proteome</keyword>
<name>T0DU81_ALIAG</name>
<dbReference type="Gene3D" id="3.30.360.10">
    <property type="entry name" value="Dihydrodipicolinate Reductase, domain 2"/>
    <property type="match status" value="1"/>
</dbReference>
<reference evidence="4" key="1">
    <citation type="journal article" date="2022" name="G3 (Bethesda)">
        <title>Unveiling the complete genome sequence of Alicyclobacillus acidoterrestris DSM 3922T, a taint-producing strain.</title>
        <authorList>
            <person name="Leonardo I.C."/>
            <person name="Barreto Crespo M.T."/>
            <person name="Gaspar F.B."/>
        </authorList>
    </citation>
    <scope>NUCLEOTIDE SEQUENCE [LARGE SCALE GENOMIC DNA]</scope>
    <source>
        <strain evidence="4">DSM 3922</strain>
    </source>
</reference>
<dbReference type="PANTHER" id="PTHR43377">
    <property type="entry name" value="BILIVERDIN REDUCTASE A"/>
    <property type="match status" value="1"/>
</dbReference>
<dbReference type="InterPro" id="IPR000683">
    <property type="entry name" value="Gfo/Idh/MocA-like_OxRdtase_N"/>
</dbReference>
<dbReference type="KEGG" id="aaco:K1I37_17865"/>
<evidence type="ECO:0000259" key="2">
    <source>
        <dbReference type="Pfam" id="PF22725"/>
    </source>
</evidence>
<evidence type="ECO:0000313" key="4">
    <source>
        <dbReference type="Proteomes" id="UP000829401"/>
    </source>
</evidence>
<dbReference type="Pfam" id="PF01408">
    <property type="entry name" value="GFO_IDH_MocA"/>
    <property type="match status" value="1"/>
</dbReference>
<dbReference type="EMBL" id="CP080467">
    <property type="protein sequence ID" value="UNO48504.1"/>
    <property type="molecule type" value="Genomic_DNA"/>
</dbReference>
<dbReference type="Pfam" id="PF22725">
    <property type="entry name" value="GFO_IDH_MocA_C3"/>
    <property type="match status" value="1"/>
</dbReference>
<dbReference type="Proteomes" id="UP000829401">
    <property type="component" value="Chromosome"/>
</dbReference>